<dbReference type="Pfam" id="PF00563">
    <property type="entry name" value="EAL"/>
    <property type="match status" value="1"/>
</dbReference>
<keyword evidence="1" id="KW-0812">Transmembrane</keyword>
<keyword evidence="2" id="KW-0732">Signal</keyword>
<dbReference type="Gene3D" id="3.30.70.270">
    <property type="match status" value="1"/>
</dbReference>
<evidence type="ECO:0000256" key="2">
    <source>
        <dbReference type="SAM" id="SignalP"/>
    </source>
</evidence>
<keyword evidence="1" id="KW-0472">Membrane</keyword>
<name>A0A486XLV0_9GAMM</name>
<dbReference type="EMBL" id="CAAJGR010000078">
    <property type="protein sequence ID" value="VHO03099.1"/>
    <property type="molecule type" value="Genomic_DNA"/>
</dbReference>
<dbReference type="GO" id="GO:0071111">
    <property type="term" value="F:cyclic-guanylate-specific phosphodiesterase activity"/>
    <property type="evidence" value="ECO:0007669"/>
    <property type="project" value="InterPro"/>
</dbReference>
<dbReference type="PROSITE" id="PS50883">
    <property type="entry name" value="EAL"/>
    <property type="match status" value="1"/>
</dbReference>
<dbReference type="InterPro" id="IPR050706">
    <property type="entry name" value="Cyclic-di-GMP_PDE-like"/>
</dbReference>
<protein>
    <submittedName>
        <fullName evidence="4">Diguanylate cyclase/phosphodiesterase (GGDEF &amp; EAL domains) with PAS/PAC sensor(S)</fullName>
    </submittedName>
</protein>
<dbReference type="Gene3D" id="3.20.20.450">
    <property type="entry name" value="EAL domain"/>
    <property type="match status" value="1"/>
</dbReference>
<feature type="chain" id="PRO_5019793988" evidence="2">
    <location>
        <begin position="20"/>
        <end position="615"/>
    </location>
</feature>
<dbReference type="CDD" id="cd01948">
    <property type="entry name" value="EAL"/>
    <property type="match status" value="1"/>
</dbReference>
<dbReference type="InterPro" id="IPR001633">
    <property type="entry name" value="EAL_dom"/>
</dbReference>
<dbReference type="Pfam" id="PF00990">
    <property type="entry name" value="GGDEF"/>
    <property type="match status" value="1"/>
</dbReference>
<feature type="transmembrane region" description="Helical" evidence="1">
    <location>
        <begin position="29"/>
        <end position="48"/>
    </location>
</feature>
<sequence length="615" mass="68746">MPRSCWLLFFGLLPLTAMAATPHIGSGVFITAAALLLSSIFVLSLYNIKLYRRHKTVASAFAGFKQLYDDAPDYIAVLDTNFNLEYSNQAFTNLMSRPLTASLFQEQNGPALLISWPVPEQQPNWHGEAWLEVDSAAPRRLLNVSLSCQQHNGKLHYLFIAVDISSRQTEINQQQQPLREPDTGLATTVLFNEFLQATINTAAAARQPFGIIVLKLSQTLQNVLNPPPYSPAQLLQKLTVSLQQYVDSGAIAAHHGADSIALLIPPQLCLQEADLNLNRLTHNILHLAEQHLQQLHDKAAQLYAGISIYPVDGQTGDSLLHAANNACNAAAKMVRSNLQFANCKLQTKAPEQLALEDELFKALSRDEFELYYQPRVSIASNRVIGYEALLRWHNPKRGILTPLHFMQLAKDSGVIVALDKLMFEKACQQLGYWQRTGIARGRIAINISSLSFRQPNFVTMLQQQLEHSDISADQFELELHEDIFLQADDDIAQRLQQLTAMGIHITLDNFGDGVSSLTVLKQYPLHNFKIASKFVNELEHNEQQRNITASILRLASYLQINVIACGIENEMQAYLLHVMGCDILQGHLFSKAIPPTEIPAILARESRLIRKQVNG</sequence>
<gene>
    <name evidence="4" type="ORF">BAL341_1249</name>
</gene>
<dbReference type="SMART" id="SM00052">
    <property type="entry name" value="EAL"/>
    <property type="match status" value="1"/>
</dbReference>
<dbReference type="InterPro" id="IPR029787">
    <property type="entry name" value="Nucleotide_cyclase"/>
</dbReference>
<evidence type="ECO:0000313" key="4">
    <source>
        <dbReference type="EMBL" id="VHO03099.1"/>
    </source>
</evidence>
<dbReference type="SUPFAM" id="SSF141868">
    <property type="entry name" value="EAL domain-like"/>
    <property type="match status" value="1"/>
</dbReference>
<proteinExistence type="predicted"/>
<accession>A0A486XLV0</accession>
<dbReference type="PANTHER" id="PTHR33121:SF70">
    <property type="entry name" value="SIGNALING PROTEIN YKOW"/>
    <property type="match status" value="1"/>
</dbReference>
<feature type="domain" description="EAL" evidence="3">
    <location>
        <begin position="352"/>
        <end position="606"/>
    </location>
</feature>
<reference evidence="4" key="1">
    <citation type="submission" date="2019-04" db="EMBL/GenBank/DDBJ databases">
        <authorList>
            <person name="Brambilla D."/>
        </authorList>
    </citation>
    <scope>NUCLEOTIDE SEQUENCE</scope>
    <source>
        <strain evidence="4">BAL1</strain>
    </source>
</reference>
<organism evidence="4">
    <name type="scientific">Rheinheimera sp. BAL341</name>
    <dbReference type="NCBI Taxonomy" id="1708203"/>
    <lineage>
        <taxon>Bacteria</taxon>
        <taxon>Pseudomonadati</taxon>
        <taxon>Pseudomonadota</taxon>
        <taxon>Gammaproteobacteria</taxon>
        <taxon>Chromatiales</taxon>
        <taxon>Chromatiaceae</taxon>
        <taxon>Rheinheimera</taxon>
    </lineage>
</organism>
<evidence type="ECO:0000256" key="1">
    <source>
        <dbReference type="SAM" id="Phobius"/>
    </source>
</evidence>
<dbReference type="InterPro" id="IPR043128">
    <property type="entry name" value="Rev_trsase/Diguanyl_cyclase"/>
</dbReference>
<dbReference type="InterPro" id="IPR035919">
    <property type="entry name" value="EAL_sf"/>
</dbReference>
<dbReference type="PANTHER" id="PTHR33121">
    <property type="entry name" value="CYCLIC DI-GMP PHOSPHODIESTERASE PDEF"/>
    <property type="match status" value="1"/>
</dbReference>
<dbReference type="SUPFAM" id="SSF55073">
    <property type="entry name" value="Nucleotide cyclase"/>
    <property type="match status" value="1"/>
</dbReference>
<feature type="signal peptide" evidence="2">
    <location>
        <begin position="1"/>
        <end position="19"/>
    </location>
</feature>
<keyword evidence="1" id="KW-1133">Transmembrane helix</keyword>
<dbReference type="AlphaFoldDB" id="A0A486XLV0"/>
<evidence type="ECO:0000259" key="3">
    <source>
        <dbReference type="PROSITE" id="PS50883"/>
    </source>
</evidence>
<dbReference type="InterPro" id="IPR000160">
    <property type="entry name" value="GGDEF_dom"/>
</dbReference>